<dbReference type="Proteomes" id="UP000290540">
    <property type="component" value="Unassembled WGS sequence"/>
</dbReference>
<feature type="region of interest" description="Disordered" evidence="1">
    <location>
        <begin position="38"/>
        <end position="124"/>
    </location>
</feature>
<feature type="compositionally biased region" description="Basic and acidic residues" evidence="1">
    <location>
        <begin position="115"/>
        <end position="124"/>
    </location>
</feature>
<feature type="compositionally biased region" description="Polar residues" evidence="1">
    <location>
        <begin position="98"/>
        <end position="113"/>
    </location>
</feature>
<organism evidence="2 3">
    <name type="scientific">Fusarium oxysporum f. sp. narcissi</name>
    <dbReference type="NCBI Taxonomy" id="451672"/>
    <lineage>
        <taxon>Eukaryota</taxon>
        <taxon>Fungi</taxon>
        <taxon>Dikarya</taxon>
        <taxon>Ascomycota</taxon>
        <taxon>Pezizomycotina</taxon>
        <taxon>Sordariomycetes</taxon>
        <taxon>Hypocreomycetidae</taxon>
        <taxon>Hypocreales</taxon>
        <taxon>Nectriaceae</taxon>
        <taxon>Fusarium</taxon>
        <taxon>Fusarium oxysporum species complex</taxon>
    </lineage>
</organism>
<dbReference type="EMBL" id="MQTW01000825">
    <property type="protein sequence ID" value="RYC78991.1"/>
    <property type="molecule type" value="Genomic_DNA"/>
</dbReference>
<evidence type="ECO:0000313" key="3">
    <source>
        <dbReference type="Proteomes" id="UP000290540"/>
    </source>
</evidence>
<protein>
    <submittedName>
        <fullName evidence="2">Uncharacterized protein</fullName>
    </submittedName>
</protein>
<feature type="compositionally biased region" description="Polar residues" evidence="1">
    <location>
        <begin position="44"/>
        <end position="58"/>
    </location>
</feature>
<proteinExistence type="predicted"/>
<evidence type="ECO:0000256" key="1">
    <source>
        <dbReference type="SAM" id="MobiDB-lite"/>
    </source>
</evidence>
<sequence length="124" mass="13310">MAMDALKNLVNNVPDWLQRLDDLSGQIDRRQAELAAVAAAEGKSAQTKSLRNKGSTESLKPKDEPPMFHTEAPANEDISEDGAGGNTAQTPVKPETPKVQTPSPGSIRQQQEIIQAHKLEPSSG</sequence>
<comment type="caution">
    <text evidence="2">The sequence shown here is derived from an EMBL/GenBank/DDBJ whole genome shotgun (WGS) entry which is preliminary data.</text>
</comment>
<reference evidence="2 3" key="1">
    <citation type="submission" date="2016-12" db="EMBL/GenBank/DDBJ databases">
        <title>Draft genome sequence of Fusarium oxysporum causing rot on Narcissus.</title>
        <authorList>
            <person name="Armitage A.D."/>
            <person name="Taylor A."/>
            <person name="Clarkson J.P."/>
            <person name="Harrison R.J."/>
            <person name="Jackson A.C."/>
        </authorList>
    </citation>
    <scope>NUCLEOTIDE SEQUENCE [LARGE SCALE GENOMIC DNA]</scope>
    <source>
        <strain evidence="2 3">N139</strain>
    </source>
</reference>
<gene>
    <name evidence="2" type="ORF">BFJ63_vAg18129</name>
</gene>
<accession>A0A4Q2UX65</accession>
<evidence type="ECO:0000313" key="2">
    <source>
        <dbReference type="EMBL" id="RYC78991.1"/>
    </source>
</evidence>
<name>A0A4Q2UX65_FUSOX</name>
<dbReference type="AlphaFoldDB" id="A0A4Q2UX65"/>